<proteinExistence type="predicted"/>
<comment type="subcellular location">
    <subcellularLocation>
        <location evidence="1">Membrane</location>
        <topology evidence="1">Multi-pass membrane protein</topology>
    </subcellularLocation>
</comment>
<protein>
    <submittedName>
        <fullName evidence="6">Lsg locus protein 1</fullName>
    </submittedName>
</protein>
<evidence type="ECO:0000256" key="3">
    <source>
        <dbReference type="ARBA" id="ARBA00022989"/>
    </source>
</evidence>
<feature type="transmembrane region" description="Helical" evidence="5">
    <location>
        <begin position="195"/>
        <end position="219"/>
    </location>
</feature>
<evidence type="ECO:0000313" key="6">
    <source>
        <dbReference type="EMBL" id="KMK50820.1"/>
    </source>
</evidence>
<keyword evidence="2 5" id="KW-0812">Transmembrane</keyword>
<dbReference type="GO" id="GO:0016020">
    <property type="term" value="C:membrane"/>
    <property type="evidence" value="ECO:0007669"/>
    <property type="project" value="UniProtKB-SubCell"/>
</dbReference>
<reference evidence="6 7" key="1">
    <citation type="submission" date="2014-12" db="EMBL/GenBank/DDBJ databases">
        <title>Reclassification of Actinobacillus muris as Muribacter muris.</title>
        <authorList>
            <person name="Christensen H."/>
            <person name="Nicklas W."/>
            <person name="Bisgaard M."/>
        </authorList>
    </citation>
    <scope>NUCLEOTIDE SEQUENCE [LARGE SCALE GENOMIC DNA]</scope>
    <source>
        <strain evidence="6 7">Ackerman80-443D</strain>
    </source>
</reference>
<dbReference type="STRING" id="67855.RO21_09545"/>
<sequence length="402" mass="45770">MKVIKDSAIYLIGELASRAMPFLLLPYLSRKLGVEGFGLLAYYQTYLALFLIIVGLSQEGAIARYFYRYGKRSLALVIHSGYAYTLFSGAIILLVCWYLQSEILAYLALSAIFQSFLNVQLSVRQCQKQPLPYSIIQFTSSLSSVLLTVLLLELYQTELVEKRILAIFASNIFVFGLAYLLYAKKQKHKKFVWRDYRIAIFYLFGFGLPLILHNASLFLKGQLDRIFIYHAFSEVELGLYAMGAQIAAILTVILQAINKAATPYFFEHLKQRKIGITQVHKWALFSLFIIPIPAIVVSIIPESLIVWLLGNQFLGTKYYIVIFLFSTALVTPYFILVNYLFFYGKNNYISLCSIISTIIYILALILLAGWTNIKYVPYAGIIGSVTILPILYFMTNKVSKTQ</sequence>
<comment type="caution">
    <text evidence="6">The sequence shown here is derived from an EMBL/GenBank/DDBJ whole genome shotgun (WGS) entry which is preliminary data.</text>
</comment>
<dbReference type="PANTHER" id="PTHR43424:SF1">
    <property type="entry name" value="LOCUS PUTATIVE PROTEIN 1-RELATED"/>
    <property type="match status" value="1"/>
</dbReference>
<feature type="transmembrane region" description="Helical" evidence="5">
    <location>
        <begin position="348"/>
        <end position="369"/>
    </location>
</feature>
<dbReference type="PATRIC" id="fig|67855.3.peg.2012"/>
<keyword evidence="7" id="KW-1185">Reference proteome</keyword>
<feature type="transmembrane region" description="Helical" evidence="5">
    <location>
        <begin position="133"/>
        <end position="152"/>
    </location>
</feature>
<dbReference type="InterPro" id="IPR052556">
    <property type="entry name" value="PolySynth_Transporter"/>
</dbReference>
<keyword evidence="4 5" id="KW-0472">Membrane</keyword>
<evidence type="ECO:0000256" key="5">
    <source>
        <dbReference type="SAM" id="Phobius"/>
    </source>
</evidence>
<feature type="transmembrane region" description="Helical" evidence="5">
    <location>
        <begin position="282"/>
        <end position="306"/>
    </location>
</feature>
<feature type="transmembrane region" description="Helical" evidence="5">
    <location>
        <begin position="74"/>
        <end position="97"/>
    </location>
</feature>
<feature type="transmembrane region" description="Helical" evidence="5">
    <location>
        <begin position="375"/>
        <end position="394"/>
    </location>
</feature>
<dbReference type="Pfam" id="PF01943">
    <property type="entry name" value="Polysacc_synt"/>
    <property type="match status" value="1"/>
</dbReference>
<keyword evidence="3 5" id="KW-1133">Transmembrane helix</keyword>
<feature type="transmembrane region" description="Helical" evidence="5">
    <location>
        <begin position="318"/>
        <end position="341"/>
    </location>
</feature>
<accession>A0A0J5P545</accession>
<feature type="transmembrane region" description="Helical" evidence="5">
    <location>
        <begin position="40"/>
        <end position="62"/>
    </location>
</feature>
<gene>
    <name evidence="6" type="ORF">RO21_09545</name>
</gene>
<feature type="transmembrane region" description="Helical" evidence="5">
    <location>
        <begin position="7"/>
        <end position="28"/>
    </location>
</feature>
<dbReference type="PANTHER" id="PTHR43424">
    <property type="entry name" value="LOCUS PUTATIVE PROTEIN 1-RELATED"/>
    <property type="match status" value="1"/>
</dbReference>
<dbReference type="EMBL" id="JWIZ01000063">
    <property type="protein sequence ID" value="KMK50820.1"/>
    <property type="molecule type" value="Genomic_DNA"/>
</dbReference>
<evidence type="ECO:0000256" key="1">
    <source>
        <dbReference type="ARBA" id="ARBA00004141"/>
    </source>
</evidence>
<evidence type="ECO:0000256" key="2">
    <source>
        <dbReference type="ARBA" id="ARBA00022692"/>
    </source>
</evidence>
<organism evidence="6 7">
    <name type="scientific">Muribacter muris</name>
    <dbReference type="NCBI Taxonomy" id="67855"/>
    <lineage>
        <taxon>Bacteria</taxon>
        <taxon>Pseudomonadati</taxon>
        <taxon>Pseudomonadota</taxon>
        <taxon>Gammaproteobacteria</taxon>
        <taxon>Pasteurellales</taxon>
        <taxon>Pasteurellaceae</taxon>
        <taxon>Muribacter</taxon>
    </lineage>
</organism>
<dbReference type="InterPro" id="IPR002797">
    <property type="entry name" value="Polysacc_synth"/>
</dbReference>
<dbReference type="Proteomes" id="UP000036270">
    <property type="component" value="Unassembled WGS sequence"/>
</dbReference>
<feature type="transmembrane region" description="Helical" evidence="5">
    <location>
        <begin position="164"/>
        <end position="183"/>
    </location>
</feature>
<dbReference type="RefSeq" id="WP_047977563.1">
    <property type="nucleotide sequence ID" value="NZ_JWIZ01000063.1"/>
</dbReference>
<evidence type="ECO:0000313" key="7">
    <source>
        <dbReference type="Proteomes" id="UP000036270"/>
    </source>
</evidence>
<feature type="transmembrane region" description="Helical" evidence="5">
    <location>
        <begin position="239"/>
        <end position="261"/>
    </location>
</feature>
<dbReference type="AlphaFoldDB" id="A0A0J5P545"/>
<name>A0A0J5P545_9PAST</name>
<feature type="transmembrane region" description="Helical" evidence="5">
    <location>
        <begin position="103"/>
        <end position="121"/>
    </location>
</feature>
<evidence type="ECO:0000256" key="4">
    <source>
        <dbReference type="ARBA" id="ARBA00023136"/>
    </source>
</evidence>